<organism evidence="1 2">
    <name type="scientific">Gordonia phage Yvonnetastic</name>
    <dbReference type="NCBI Taxonomy" id="1821566"/>
    <lineage>
        <taxon>Viruses</taxon>
        <taxon>Duplodnaviria</taxon>
        <taxon>Heunggongvirae</taxon>
        <taxon>Uroviricota</taxon>
        <taxon>Caudoviricetes</taxon>
        <taxon>Yvonnevirus</taxon>
        <taxon>Yvonnevirus yvonnetastic</taxon>
        <taxon>Gordonia virus Yvonnetastic</taxon>
    </lineage>
</organism>
<name>A0A142K925_9CAUD</name>
<evidence type="ECO:0000313" key="2">
    <source>
        <dbReference type="Proteomes" id="UP000201371"/>
    </source>
</evidence>
<evidence type="ECO:0000313" key="1">
    <source>
        <dbReference type="EMBL" id="AMS02608.1"/>
    </source>
</evidence>
<gene>
    <name evidence="1" type="primary">64</name>
    <name evidence="1" type="ORF">SEA_YVONNETASTIC_64</name>
</gene>
<dbReference type="EMBL" id="KU963248">
    <property type="protein sequence ID" value="AMS02608.1"/>
    <property type="molecule type" value="Genomic_DNA"/>
</dbReference>
<dbReference type="KEGG" id="vg:29125026"/>
<dbReference type="RefSeq" id="YP_009301118.1">
    <property type="nucleotide sequence ID" value="NC_031230.1"/>
</dbReference>
<accession>A0A142K925</accession>
<sequence>MSDQWVVVDRNHKVWFPYIYTPRDENLAPELLLHHEEADTDMGDLAMPELVEVLSPVRVVLYDDVKRVRAEAELKRAQAEYDEAVARSPERIKKLREELNAEGR</sequence>
<dbReference type="Proteomes" id="UP000201371">
    <property type="component" value="Segment"/>
</dbReference>
<dbReference type="GeneID" id="29125026"/>
<reference evidence="2" key="1">
    <citation type="submission" date="2016-03" db="EMBL/GenBank/DDBJ databases">
        <authorList>
            <person name="Ploux O."/>
        </authorList>
    </citation>
    <scope>NUCLEOTIDE SEQUENCE [LARGE SCALE GENOMIC DNA]</scope>
</reference>
<protein>
    <submittedName>
        <fullName evidence="1">Uncharacterized protein</fullName>
    </submittedName>
</protein>
<keyword evidence="2" id="KW-1185">Reference proteome</keyword>
<proteinExistence type="predicted"/>